<dbReference type="InterPro" id="IPR038749">
    <property type="entry name" value="Sld5_GINS_A"/>
</dbReference>
<evidence type="ECO:0000256" key="3">
    <source>
        <dbReference type="ARBA" id="ARBA00014804"/>
    </source>
</evidence>
<keyword evidence="5 6" id="KW-0539">Nucleus</keyword>
<evidence type="ECO:0000313" key="11">
    <source>
        <dbReference type="Proteomes" id="UP000054558"/>
    </source>
</evidence>
<dbReference type="GO" id="GO:0000811">
    <property type="term" value="C:GINS complex"/>
    <property type="evidence" value="ECO:0000318"/>
    <property type="project" value="GO_Central"/>
</dbReference>
<dbReference type="PANTHER" id="PTHR21206">
    <property type="entry name" value="SLD5 PROTEIN"/>
    <property type="match status" value="1"/>
</dbReference>
<name>A0A1Y1IAE0_KLENI</name>
<evidence type="ECO:0000256" key="5">
    <source>
        <dbReference type="ARBA" id="ARBA00023242"/>
    </source>
</evidence>
<dbReference type="Pfam" id="PF16922">
    <property type="entry name" value="SLD5_C"/>
    <property type="match status" value="1"/>
</dbReference>
<evidence type="ECO:0000256" key="1">
    <source>
        <dbReference type="ARBA" id="ARBA00004123"/>
    </source>
</evidence>
<dbReference type="EMBL" id="DF237197">
    <property type="protein sequence ID" value="GAQ85666.1"/>
    <property type="molecule type" value="Genomic_DNA"/>
</dbReference>
<dbReference type="STRING" id="105231.A0A1Y1IAE0"/>
<dbReference type="PIRSF" id="PIRSF007764">
    <property type="entry name" value="Sld5"/>
    <property type="match status" value="1"/>
</dbReference>
<protein>
    <recommendedName>
        <fullName evidence="3 6">DNA replication complex GINS protein SLD5</fullName>
    </recommendedName>
</protein>
<feature type="region of interest" description="Disordered" evidence="7">
    <location>
        <begin position="1"/>
        <end position="23"/>
    </location>
</feature>
<feature type="domain" description="DNA replication complex GINS protein SLD5 C-terminal" evidence="9">
    <location>
        <begin position="167"/>
        <end position="222"/>
    </location>
</feature>
<dbReference type="OrthoDB" id="338231at2759"/>
<dbReference type="InterPro" id="IPR036224">
    <property type="entry name" value="GINS_bundle-like_dom_sf"/>
</dbReference>
<dbReference type="Pfam" id="PF05916">
    <property type="entry name" value="Sld5"/>
    <property type="match status" value="1"/>
</dbReference>
<comment type="similarity">
    <text evidence="2 6">Belongs to the GINS4/SLD5 family.</text>
</comment>
<dbReference type="SUPFAM" id="SSF158573">
    <property type="entry name" value="GINS helical bundle-like"/>
    <property type="match status" value="1"/>
</dbReference>
<sequence length="222" mass="25778">MDDFDLGGPSEQDDEADVASTSDGELLKRAWRDEKAAPEILPYQEELLERVKEQVEFQEELIQDSQSDPNLETIVTLYKLDVDRIKFLMRSYLRTRLEKIEKHAIHIAGGDSVKRLSPKELNYLEKFCDMLDQYMDRAVLSELPATYNKLLHQYESEGKEPDMVPRPDLDTFVFARAKEHLGLIELDERGDENPVTITEGELFIIRYRLIRGFLENGQVELV</sequence>
<dbReference type="CDD" id="cd11711">
    <property type="entry name" value="GINS_A_Sld5"/>
    <property type="match status" value="1"/>
</dbReference>
<feature type="domain" description="GINS subunit" evidence="8">
    <location>
        <begin position="56"/>
        <end position="136"/>
    </location>
</feature>
<evidence type="ECO:0000256" key="7">
    <source>
        <dbReference type="SAM" id="MobiDB-lite"/>
    </source>
</evidence>
<dbReference type="GO" id="GO:0000727">
    <property type="term" value="P:double-strand break repair via break-induced replication"/>
    <property type="evidence" value="ECO:0000318"/>
    <property type="project" value="GO_Central"/>
</dbReference>
<evidence type="ECO:0000256" key="6">
    <source>
        <dbReference type="PIRNR" id="PIRNR007764"/>
    </source>
</evidence>
<reference evidence="10 11" key="1">
    <citation type="journal article" date="2014" name="Nat. Commun.">
        <title>Klebsormidium flaccidum genome reveals primary factors for plant terrestrial adaptation.</title>
        <authorList>
            <person name="Hori K."/>
            <person name="Maruyama F."/>
            <person name="Fujisawa T."/>
            <person name="Togashi T."/>
            <person name="Yamamoto N."/>
            <person name="Seo M."/>
            <person name="Sato S."/>
            <person name="Yamada T."/>
            <person name="Mori H."/>
            <person name="Tajima N."/>
            <person name="Moriyama T."/>
            <person name="Ikeuchi M."/>
            <person name="Watanabe M."/>
            <person name="Wada H."/>
            <person name="Kobayashi K."/>
            <person name="Saito M."/>
            <person name="Masuda T."/>
            <person name="Sasaki-Sekimoto Y."/>
            <person name="Mashiguchi K."/>
            <person name="Awai K."/>
            <person name="Shimojima M."/>
            <person name="Masuda S."/>
            <person name="Iwai M."/>
            <person name="Nobusawa T."/>
            <person name="Narise T."/>
            <person name="Kondo S."/>
            <person name="Saito H."/>
            <person name="Sato R."/>
            <person name="Murakawa M."/>
            <person name="Ihara Y."/>
            <person name="Oshima-Yamada Y."/>
            <person name="Ohtaka K."/>
            <person name="Satoh M."/>
            <person name="Sonobe K."/>
            <person name="Ishii M."/>
            <person name="Ohtani R."/>
            <person name="Kanamori-Sato M."/>
            <person name="Honoki R."/>
            <person name="Miyazaki D."/>
            <person name="Mochizuki H."/>
            <person name="Umetsu J."/>
            <person name="Higashi K."/>
            <person name="Shibata D."/>
            <person name="Kamiya Y."/>
            <person name="Sato N."/>
            <person name="Nakamura Y."/>
            <person name="Tabata S."/>
            <person name="Ida S."/>
            <person name="Kurokawa K."/>
            <person name="Ohta H."/>
        </authorList>
    </citation>
    <scope>NUCLEOTIDE SEQUENCE [LARGE SCALE GENOMIC DNA]</scope>
    <source>
        <strain evidence="10 11">NIES-2285</strain>
    </source>
</reference>
<dbReference type="AlphaFoldDB" id="A0A1Y1IAE0"/>
<evidence type="ECO:0000256" key="2">
    <source>
        <dbReference type="ARBA" id="ARBA00008187"/>
    </source>
</evidence>
<dbReference type="SUPFAM" id="SSF160059">
    <property type="entry name" value="PriA/YqbF domain"/>
    <property type="match status" value="1"/>
</dbReference>
<keyword evidence="4 6" id="KW-0235">DNA replication</keyword>
<dbReference type="InterPro" id="IPR031633">
    <property type="entry name" value="SLD5_C"/>
</dbReference>
<dbReference type="GO" id="GO:0006261">
    <property type="term" value="P:DNA-templated DNA replication"/>
    <property type="evidence" value="ECO:0007669"/>
    <property type="project" value="InterPro"/>
</dbReference>
<dbReference type="OMA" id="ILETAWI"/>
<evidence type="ECO:0000313" key="10">
    <source>
        <dbReference type="EMBL" id="GAQ85666.1"/>
    </source>
</evidence>
<dbReference type="CDD" id="cd21692">
    <property type="entry name" value="GINS_B_Sld5"/>
    <property type="match status" value="1"/>
</dbReference>
<keyword evidence="11" id="KW-1185">Reference proteome</keyword>
<dbReference type="Gene3D" id="1.20.58.1030">
    <property type="match status" value="1"/>
</dbReference>
<dbReference type="Proteomes" id="UP000054558">
    <property type="component" value="Unassembled WGS sequence"/>
</dbReference>
<evidence type="ECO:0000256" key="4">
    <source>
        <dbReference type="ARBA" id="ARBA00022705"/>
    </source>
</evidence>
<dbReference type="FunFam" id="1.20.58.1030:FF:000005">
    <property type="entry name" value="DNA replication complex GINS protein SLD5"/>
    <property type="match status" value="1"/>
</dbReference>
<comment type="subcellular location">
    <subcellularLocation>
        <location evidence="1 6">Nucleus</location>
    </subcellularLocation>
</comment>
<gene>
    <name evidence="10" type="ORF">KFL_002480040</name>
</gene>
<proteinExistence type="inferred from homology"/>
<feature type="compositionally biased region" description="Acidic residues" evidence="7">
    <location>
        <begin position="1"/>
        <end position="17"/>
    </location>
</feature>
<comment type="function">
    <text evidence="6">The GINS complex plays an essential role in the initiation of DNA replication.</text>
</comment>
<evidence type="ECO:0000259" key="9">
    <source>
        <dbReference type="Pfam" id="PF16922"/>
    </source>
</evidence>
<accession>A0A1Y1IAE0</accession>
<dbReference type="InterPro" id="IPR021151">
    <property type="entry name" value="GINS_A"/>
</dbReference>
<dbReference type="InterPro" id="IPR008591">
    <property type="entry name" value="GINS_Sld5"/>
</dbReference>
<organism evidence="10 11">
    <name type="scientific">Klebsormidium nitens</name>
    <name type="common">Green alga</name>
    <name type="synonym">Ulothrix nitens</name>
    <dbReference type="NCBI Taxonomy" id="105231"/>
    <lineage>
        <taxon>Eukaryota</taxon>
        <taxon>Viridiplantae</taxon>
        <taxon>Streptophyta</taxon>
        <taxon>Klebsormidiophyceae</taxon>
        <taxon>Klebsormidiales</taxon>
        <taxon>Klebsormidiaceae</taxon>
        <taxon>Klebsormidium</taxon>
    </lineage>
</organism>
<dbReference type="PANTHER" id="PTHR21206:SF0">
    <property type="entry name" value="DNA REPLICATION COMPLEX GINS PROTEIN SLD5"/>
    <property type="match status" value="1"/>
</dbReference>
<evidence type="ECO:0000259" key="8">
    <source>
        <dbReference type="Pfam" id="PF05916"/>
    </source>
</evidence>